<name>A0A3R9ZF17_9CORY</name>
<keyword evidence="3" id="KW-1185">Reference proteome</keyword>
<feature type="region of interest" description="Disordered" evidence="1">
    <location>
        <begin position="31"/>
        <end position="77"/>
    </location>
</feature>
<sequence>MAELFIFCLFLILICGPIAVIEHFDLFPVPDDEDNHQPATPHPARRAPRAHGRGHAPRRTASPAHSLHPSRKELHHV</sequence>
<reference evidence="2 3" key="1">
    <citation type="submission" date="2018-12" db="EMBL/GenBank/DDBJ databases">
        <title>YIM 101343 draft genome.</title>
        <authorList>
            <person name="Chen X."/>
        </authorList>
    </citation>
    <scope>NUCLEOTIDE SEQUENCE [LARGE SCALE GENOMIC DNA]</scope>
    <source>
        <strain evidence="2 3">YIM 101343</strain>
    </source>
</reference>
<organism evidence="2 3">
    <name type="scientific">Corynebacterium hylobatis</name>
    <dbReference type="NCBI Taxonomy" id="1859290"/>
    <lineage>
        <taxon>Bacteria</taxon>
        <taxon>Bacillati</taxon>
        <taxon>Actinomycetota</taxon>
        <taxon>Actinomycetes</taxon>
        <taxon>Mycobacteriales</taxon>
        <taxon>Corynebacteriaceae</taxon>
        <taxon>Corynebacterium</taxon>
    </lineage>
</organism>
<evidence type="ECO:0000256" key="1">
    <source>
        <dbReference type="SAM" id="MobiDB-lite"/>
    </source>
</evidence>
<evidence type="ECO:0000313" key="2">
    <source>
        <dbReference type="EMBL" id="RSZ64412.1"/>
    </source>
</evidence>
<dbReference type="EMBL" id="RXHJ01000005">
    <property type="protein sequence ID" value="RSZ64412.1"/>
    <property type="molecule type" value="Genomic_DNA"/>
</dbReference>
<feature type="compositionally biased region" description="Basic residues" evidence="1">
    <location>
        <begin position="43"/>
        <end position="58"/>
    </location>
</feature>
<proteinExistence type="predicted"/>
<protein>
    <submittedName>
        <fullName evidence="2">Uncharacterized protein</fullName>
    </submittedName>
</protein>
<evidence type="ECO:0000313" key="3">
    <source>
        <dbReference type="Proteomes" id="UP000274907"/>
    </source>
</evidence>
<comment type="caution">
    <text evidence="2">The sequence shown here is derived from an EMBL/GenBank/DDBJ whole genome shotgun (WGS) entry which is preliminary data.</text>
</comment>
<gene>
    <name evidence="2" type="ORF">EAH68_05310</name>
</gene>
<accession>A0A3R9ZF17</accession>
<dbReference type="Proteomes" id="UP000274907">
    <property type="component" value="Unassembled WGS sequence"/>
</dbReference>
<dbReference type="AlphaFoldDB" id="A0A3R9ZF17"/>
<dbReference type="RefSeq" id="WP_126120282.1">
    <property type="nucleotide sequence ID" value="NZ_RXHJ01000005.1"/>
</dbReference>